<reference evidence="2" key="1">
    <citation type="submission" date="2019-03" db="EMBL/GenBank/DDBJ databases">
        <title>Afifella sp. nov., isolated from activated sludge.</title>
        <authorList>
            <person name="Li Q."/>
            <person name="Liu Y."/>
        </authorList>
    </citation>
    <scope>NUCLEOTIDE SEQUENCE</scope>
    <source>
        <strain evidence="2">L72</strain>
    </source>
</reference>
<dbReference type="SUPFAM" id="SSF52833">
    <property type="entry name" value="Thioredoxin-like"/>
    <property type="match status" value="1"/>
</dbReference>
<dbReference type="Gene3D" id="3.40.30.10">
    <property type="entry name" value="Glutaredoxin"/>
    <property type="match status" value="1"/>
</dbReference>
<dbReference type="EMBL" id="SPKJ01000130">
    <property type="protein sequence ID" value="MYZ50164.1"/>
    <property type="molecule type" value="Genomic_DNA"/>
</dbReference>
<proteinExistence type="predicted"/>
<dbReference type="GO" id="GO:0015035">
    <property type="term" value="F:protein-disulfide reductase activity"/>
    <property type="evidence" value="ECO:0007669"/>
    <property type="project" value="TreeGrafter"/>
</dbReference>
<dbReference type="Proteomes" id="UP000773614">
    <property type="component" value="Unassembled WGS sequence"/>
</dbReference>
<evidence type="ECO:0000259" key="1">
    <source>
        <dbReference type="PROSITE" id="PS51352"/>
    </source>
</evidence>
<dbReference type="GO" id="GO:0005737">
    <property type="term" value="C:cytoplasm"/>
    <property type="evidence" value="ECO:0007669"/>
    <property type="project" value="TreeGrafter"/>
</dbReference>
<organism evidence="2 3">
    <name type="scientific">Propylenella binzhouense</name>
    <dbReference type="NCBI Taxonomy" id="2555902"/>
    <lineage>
        <taxon>Bacteria</taxon>
        <taxon>Pseudomonadati</taxon>
        <taxon>Pseudomonadota</taxon>
        <taxon>Alphaproteobacteria</taxon>
        <taxon>Hyphomicrobiales</taxon>
        <taxon>Propylenellaceae</taxon>
        <taxon>Propylenella</taxon>
    </lineage>
</organism>
<gene>
    <name evidence="2" type="ORF">E4O86_20875</name>
</gene>
<comment type="caution">
    <text evidence="2">The sequence shown here is derived from an EMBL/GenBank/DDBJ whole genome shotgun (WGS) entry which is preliminary data.</text>
</comment>
<keyword evidence="3" id="KW-1185">Reference proteome</keyword>
<dbReference type="InterPro" id="IPR013766">
    <property type="entry name" value="Thioredoxin_domain"/>
</dbReference>
<dbReference type="CDD" id="cd02947">
    <property type="entry name" value="TRX_family"/>
    <property type="match status" value="1"/>
</dbReference>
<dbReference type="InterPro" id="IPR036249">
    <property type="entry name" value="Thioredoxin-like_sf"/>
</dbReference>
<protein>
    <submittedName>
        <fullName evidence="2">Thioredoxin</fullName>
    </submittedName>
</protein>
<sequence>MLSTVQPLRPSPMRRSLLIALLYVWGLPGALAQGLAMYDVAGGDFEQAVIAESGKQPVVVMFRSDACAPSPCNRMTIEAPQMAFAAFAGQVKFYTVNIDVERTLAETYQVTEVPRIVVFKDGVATASRAGDVEMNPLFQFFAAQASPEAKQAYQKPPQEFEAKRPQGAELKAIGGWEIERDGQGIAYALRASKYLRKLDETKAGPWTVTGSAALSLRYNPEKQEAVWDVAYWQEITRPARPDEESALQASGARVVVEHPGSPVIMKLDGEQVAALPDPLMLQAAETAKAIDAGTNAAQAPWEPRSRFQSVVANQYLQNIRLGDMTAARFERLFVDGKVVQFSITVDRQNVVLSEIALEDTQKALAYLKAERTYEWRKQNAITLPR</sequence>
<accession>A0A964WVL3</accession>
<dbReference type="AlphaFoldDB" id="A0A964WVL3"/>
<feature type="domain" description="Thioredoxin" evidence="1">
    <location>
        <begin position="26"/>
        <end position="146"/>
    </location>
</feature>
<dbReference type="PROSITE" id="PS51352">
    <property type="entry name" value="THIOREDOXIN_2"/>
    <property type="match status" value="1"/>
</dbReference>
<dbReference type="Pfam" id="PF00085">
    <property type="entry name" value="Thioredoxin"/>
    <property type="match status" value="1"/>
</dbReference>
<evidence type="ECO:0000313" key="2">
    <source>
        <dbReference type="EMBL" id="MYZ50164.1"/>
    </source>
</evidence>
<dbReference type="PANTHER" id="PTHR45663:SF11">
    <property type="entry name" value="GEO12009P1"/>
    <property type="match status" value="1"/>
</dbReference>
<dbReference type="PANTHER" id="PTHR45663">
    <property type="entry name" value="GEO12009P1"/>
    <property type="match status" value="1"/>
</dbReference>
<evidence type="ECO:0000313" key="3">
    <source>
        <dbReference type="Proteomes" id="UP000773614"/>
    </source>
</evidence>
<name>A0A964WVL3_9HYPH</name>